<dbReference type="CDD" id="cd07035">
    <property type="entry name" value="TPP_PYR_POX_like"/>
    <property type="match status" value="1"/>
</dbReference>
<comment type="catalytic activity">
    <reaction evidence="13 14">
        <text>2 pyruvate + H(+) = (2S)-2-acetolactate + CO2</text>
        <dbReference type="Rhea" id="RHEA:25249"/>
        <dbReference type="ChEBI" id="CHEBI:15361"/>
        <dbReference type="ChEBI" id="CHEBI:15378"/>
        <dbReference type="ChEBI" id="CHEBI:16526"/>
        <dbReference type="ChEBI" id="CHEBI:58476"/>
        <dbReference type="EC" id="2.2.1.6"/>
    </reaction>
</comment>
<dbReference type="SUPFAM" id="SSF52518">
    <property type="entry name" value="Thiamin diphosphate-binding fold (THDP-binding)"/>
    <property type="match status" value="2"/>
</dbReference>
<evidence type="ECO:0000256" key="11">
    <source>
        <dbReference type="ARBA" id="ARBA00023052"/>
    </source>
</evidence>
<dbReference type="PANTHER" id="PTHR18968:SF142">
    <property type="entry name" value="ACETOLACTATE SYNTHASE"/>
    <property type="match status" value="1"/>
</dbReference>
<proteinExistence type="inferred from homology"/>
<keyword evidence="10 14" id="KW-0460">Magnesium</keyword>
<accession>A0A242NJ15</accession>
<evidence type="ECO:0000256" key="13">
    <source>
        <dbReference type="ARBA" id="ARBA00048670"/>
    </source>
</evidence>
<evidence type="ECO:0000313" key="19">
    <source>
        <dbReference type="EMBL" id="OTQ08309.1"/>
    </source>
</evidence>
<feature type="domain" description="Thiamine pyrophosphate enzyme central" evidence="15">
    <location>
        <begin position="195"/>
        <end position="327"/>
    </location>
</feature>
<keyword evidence="8 14" id="KW-0479">Metal-binding</keyword>
<evidence type="ECO:0000313" key="20">
    <source>
        <dbReference type="Proteomes" id="UP000194800"/>
    </source>
</evidence>
<dbReference type="CDD" id="cd02015">
    <property type="entry name" value="TPP_AHAS"/>
    <property type="match status" value="1"/>
</dbReference>
<feature type="domain" description="Thiamine pyrophosphate enzyme N-terminal TPP-binding" evidence="17">
    <location>
        <begin position="3"/>
        <end position="115"/>
    </location>
</feature>
<keyword evidence="7 14" id="KW-0808">Transferase</keyword>
<dbReference type="FunFam" id="3.40.50.970:FF:000007">
    <property type="entry name" value="Acetolactate synthase"/>
    <property type="match status" value="1"/>
</dbReference>
<comment type="pathway">
    <text evidence="1 14">Amino-acid biosynthesis; L-isoleucine biosynthesis; L-isoleucine from 2-oxobutanoate: step 1/4.</text>
</comment>
<evidence type="ECO:0000256" key="9">
    <source>
        <dbReference type="ARBA" id="ARBA00022827"/>
    </source>
</evidence>
<keyword evidence="9" id="KW-0274">FAD</keyword>
<protein>
    <recommendedName>
        <fullName evidence="4 14">Acetolactate synthase</fullName>
        <ecNumber evidence="4 14">2.2.1.6</ecNumber>
    </recommendedName>
</protein>
<dbReference type="InterPro" id="IPR012001">
    <property type="entry name" value="Thiamin_PyroP_enz_TPP-bd_dom"/>
</dbReference>
<dbReference type="OrthoDB" id="9785953at2"/>
<dbReference type="Proteomes" id="UP000194800">
    <property type="component" value="Unassembled WGS sequence"/>
</dbReference>
<dbReference type="RefSeq" id="WP_086272563.1">
    <property type="nucleotide sequence ID" value="NZ_MZNE01000026.1"/>
</dbReference>
<dbReference type="EMBL" id="NART01000093">
    <property type="protein sequence ID" value="OTQ08309.1"/>
    <property type="molecule type" value="Genomic_DNA"/>
</dbReference>
<dbReference type="Proteomes" id="UP000194977">
    <property type="component" value="Unassembled WGS sequence"/>
</dbReference>
<dbReference type="PROSITE" id="PS00187">
    <property type="entry name" value="TPP_ENZYMES"/>
    <property type="match status" value="1"/>
</dbReference>
<dbReference type="NCBIfam" id="NF006524">
    <property type="entry name" value="PRK08978.1"/>
    <property type="match status" value="1"/>
</dbReference>
<gene>
    <name evidence="19" type="ORF">B6C91_12820</name>
    <name evidence="18" type="ORF">B6D08_05030</name>
</gene>
<keyword evidence="12 14" id="KW-0100">Branched-chain amino acid biosynthesis</keyword>
<dbReference type="GO" id="GO:0009099">
    <property type="term" value="P:L-valine biosynthetic process"/>
    <property type="evidence" value="ECO:0007669"/>
    <property type="project" value="UniProtKB-UniPathway"/>
</dbReference>
<dbReference type="GO" id="GO:0005948">
    <property type="term" value="C:acetolactate synthase complex"/>
    <property type="evidence" value="ECO:0007669"/>
    <property type="project" value="TreeGrafter"/>
</dbReference>
<dbReference type="GO" id="GO:0030976">
    <property type="term" value="F:thiamine pyrophosphate binding"/>
    <property type="evidence" value="ECO:0007669"/>
    <property type="project" value="UniProtKB-UniRule"/>
</dbReference>
<dbReference type="InterPro" id="IPR012846">
    <property type="entry name" value="Acetolactate_synth_lsu"/>
</dbReference>
<dbReference type="AlphaFoldDB" id="A0A242NJ15"/>
<dbReference type="FunFam" id="3.40.50.1220:FF:000008">
    <property type="entry name" value="Acetolactate synthase"/>
    <property type="match status" value="1"/>
</dbReference>
<keyword evidence="5 14" id="KW-0028">Amino-acid biosynthesis</keyword>
<dbReference type="InterPro" id="IPR045229">
    <property type="entry name" value="TPP_enz"/>
</dbReference>
<dbReference type="InterPro" id="IPR012000">
    <property type="entry name" value="Thiamin_PyroP_enz_cen_dom"/>
</dbReference>
<comment type="cofactor">
    <cofactor evidence="14">
        <name>Mg(2+)</name>
        <dbReference type="ChEBI" id="CHEBI:18420"/>
    </cofactor>
    <text evidence="14">Binds 1 Mg(2+) ion per subunit.</text>
</comment>
<name>A0A242NJ15_9GAMM</name>
<evidence type="ECO:0000256" key="14">
    <source>
        <dbReference type="RuleBase" id="RU003591"/>
    </source>
</evidence>
<dbReference type="InterPro" id="IPR039368">
    <property type="entry name" value="AHAS_TPP"/>
</dbReference>
<evidence type="ECO:0000256" key="8">
    <source>
        <dbReference type="ARBA" id="ARBA00022723"/>
    </source>
</evidence>
<evidence type="ECO:0000259" key="17">
    <source>
        <dbReference type="Pfam" id="PF02776"/>
    </source>
</evidence>
<evidence type="ECO:0000256" key="10">
    <source>
        <dbReference type="ARBA" id="ARBA00022842"/>
    </source>
</evidence>
<dbReference type="GO" id="GO:0009097">
    <property type="term" value="P:isoleucine biosynthetic process"/>
    <property type="evidence" value="ECO:0007669"/>
    <property type="project" value="UniProtKB-UniPathway"/>
</dbReference>
<evidence type="ECO:0000256" key="12">
    <source>
        <dbReference type="ARBA" id="ARBA00023304"/>
    </source>
</evidence>
<dbReference type="Pfam" id="PF02775">
    <property type="entry name" value="TPP_enzyme_C"/>
    <property type="match status" value="1"/>
</dbReference>
<dbReference type="GO" id="GO:0000287">
    <property type="term" value="F:magnesium ion binding"/>
    <property type="evidence" value="ECO:0007669"/>
    <property type="project" value="UniProtKB-UniRule"/>
</dbReference>
<dbReference type="GO" id="GO:0050660">
    <property type="term" value="F:flavin adenine dinucleotide binding"/>
    <property type="evidence" value="ECO:0007669"/>
    <property type="project" value="InterPro"/>
</dbReference>
<dbReference type="EMBL" id="NARP01000010">
    <property type="protein sequence ID" value="OTQ00267.1"/>
    <property type="molecule type" value="Genomic_DNA"/>
</dbReference>
<evidence type="ECO:0000256" key="4">
    <source>
        <dbReference type="ARBA" id="ARBA00013145"/>
    </source>
</evidence>
<dbReference type="InterPro" id="IPR029061">
    <property type="entry name" value="THDP-binding"/>
</dbReference>
<evidence type="ECO:0000313" key="18">
    <source>
        <dbReference type="EMBL" id="OTQ00267.1"/>
    </source>
</evidence>
<evidence type="ECO:0000256" key="7">
    <source>
        <dbReference type="ARBA" id="ARBA00022679"/>
    </source>
</evidence>
<dbReference type="UniPathway" id="UPA00047">
    <property type="reaction ID" value="UER00055"/>
</dbReference>
<evidence type="ECO:0000256" key="1">
    <source>
        <dbReference type="ARBA" id="ARBA00004974"/>
    </source>
</evidence>
<dbReference type="InterPro" id="IPR029035">
    <property type="entry name" value="DHS-like_NAD/FAD-binding_dom"/>
</dbReference>
<dbReference type="InterPro" id="IPR000399">
    <property type="entry name" value="TPP-bd_CS"/>
</dbReference>
<dbReference type="FunFam" id="3.40.50.970:FF:000016">
    <property type="entry name" value="Acetolactate synthase"/>
    <property type="match status" value="1"/>
</dbReference>
<comment type="pathway">
    <text evidence="2 14">Amino-acid biosynthesis; L-valine biosynthesis; L-valine from pyruvate: step 1/4.</text>
</comment>
<evidence type="ECO:0000256" key="2">
    <source>
        <dbReference type="ARBA" id="ARBA00005025"/>
    </source>
</evidence>
<evidence type="ECO:0000256" key="6">
    <source>
        <dbReference type="ARBA" id="ARBA00022630"/>
    </source>
</evidence>
<dbReference type="Pfam" id="PF00205">
    <property type="entry name" value="TPP_enzyme_M"/>
    <property type="match status" value="1"/>
</dbReference>
<dbReference type="SUPFAM" id="SSF52467">
    <property type="entry name" value="DHS-like NAD/FAD-binding domain"/>
    <property type="match status" value="1"/>
</dbReference>
<keyword evidence="6" id="KW-0285">Flavoprotein</keyword>
<sequence length="558" mass="60788">MLGTQWIVKTLKEKGITTVFGYPGGQIMPLYDALYDGGIEHVLCRHEQGAAMAAIGYARSTGKTGVCIATSGPGATNIITGLADALIDSVPIIAITGQVPTNLIGTDAFQEVDVLGLSLACTKHSYLITDAKKLPNTLEEAFNLANSGRPGPILIDVPKDIQLANLDYQQYLTPSSIKNTLDKKQLLTISPEAINLAKQMIAQAQKPMLYIGGGVGLSGAISELKDFMTLTQIPSVSTLKGLGVADVNNPYYLGLIGMHGAKAANLAVQECDLLIALGVRFDDRVTGNLNEFARHAKVLHVDIDQAEINKLRQTHLGLQGDIKQVLPLLNQTISIGEWHKKVGELKAQHPTRYDHPGEAIYAPALLKTISERKSAKTVITTDVGQHQMWTAQHMRFNHPQNFITSSGLGTMGFGLPAAIGAQMARPNDCVICVSGDGSFMMNVQELTTIKRKKLPIKIVLIDNQRLGMVRQWQELFFNERYSETNLSDNPDFLMLAKAFEIPGETITKKSEINSALDNMFNSSGAYLLHVRIDELENVWPLVPPGAANENMLDKGRKE</sequence>
<feature type="domain" description="Thiamine pyrophosphate enzyme TPP-binding" evidence="16">
    <location>
        <begin position="382"/>
        <end position="530"/>
    </location>
</feature>
<evidence type="ECO:0000259" key="16">
    <source>
        <dbReference type="Pfam" id="PF02775"/>
    </source>
</evidence>
<keyword evidence="20" id="KW-1185">Reference proteome</keyword>
<dbReference type="UniPathway" id="UPA00049">
    <property type="reaction ID" value="UER00059"/>
</dbReference>
<evidence type="ECO:0000313" key="21">
    <source>
        <dbReference type="Proteomes" id="UP000194977"/>
    </source>
</evidence>
<dbReference type="Gene3D" id="3.40.50.1220">
    <property type="entry name" value="TPP-binding domain"/>
    <property type="match status" value="1"/>
</dbReference>
<reference evidence="20 21" key="1">
    <citation type="submission" date="2017-03" db="EMBL/GenBank/DDBJ databases">
        <title>Comparative genomics of honeybee gut symbionts reveal geographically distinct and subgroup specific antibiotic resistance.</title>
        <authorList>
            <person name="Ludvigsen J."/>
            <person name="Porcellato D."/>
            <person name="Labee-Lund T.M."/>
            <person name="Amdam G.V."/>
            <person name="Rudi K."/>
        </authorList>
    </citation>
    <scope>NUCLEOTIDE SEQUENCE [LARGE SCALE GENOMIC DNA]</scope>
    <source>
        <strain evidence="18 21">A-7-12</strain>
        <strain evidence="19 20">A-9-12</strain>
    </source>
</reference>
<organism evidence="18 21">
    <name type="scientific">Gilliamella apicola</name>
    <dbReference type="NCBI Taxonomy" id="1196095"/>
    <lineage>
        <taxon>Bacteria</taxon>
        <taxon>Pseudomonadati</taxon>
        <taxon>Pseudomonadota</taxon>
        <taxon>Gammaproteobacteria</taxon>
        <taxon>Orbales</taxon>
        <taxon>Orbaceae</taxon>
        <taxon>Gilliamella</taxon>
    </lineage>
</organism>
<dbReference type="PANTHER" id="PTHR18968">
    <property type="entry name" value="THIAMINE PYROPHOSPHATE ENZYMES"/>
    <property type="match status" value="1"/>
</dbReference>
<evidence type="ECO:0000256" key="3">
    <source>
        <dbReference type="ARBA" id="ARBA00007812"/>
    </source>
</evidence>
<dbReference type="NCBIfam" id="TIGR00118">
    <property type="entry name" value="acolac_lg"/>
    <property type="match status" value="1"/>
</dbReference>
<dbReference type="GO" id="GO:0003984">
    <property type="term" value="F:acetolactate synthase activity"/>
    <property type="evidence" value="ECO:0007669"/>
    <property type="project" value="UniProtKB-EC"/>
</dbReference>
<dbReference type="EC" id="2.2.1.6" evidence="4 14"/>
<dbReference type="InterPro" id="IPR011766">
    <property type="entry name" value="TPP_enzyme_TPP-bd"/>
</dbReference>
<comment type="caution">
    <text evidence="18">The sequence shown here is derived from an EMBL/GenBank/DDBJ whole genome shotgun (WGS) entry which is preliminary data.</text>
</comment>
<dbReference type="Gene3D" id="3.40.50.970">
    <property type="match status" value="2"/>
</dbReference>
<comment type="cofactor">
    <cofactor evidence="14">
        <name>thiamine diphosphate</name>
        <dbReference type="ChEBI" id="CHEBI:58937"/>
    </cofactor>
    <text evidence="14">Binds 1 thiamine pyrophosphate per subunit.</text>
</comment>
<keyword evidence="11 14" id="KW-0786">Thiamine pyrophosphate</keyword>
<dbReference type="Pfam" id="PF02776">
    <property type="entry name" value="TPP_enzyme_N"/>
    <property type="match status" value="1"/>
</dbReference>
<evidence type="ECO:0000256" key="5">
    <source>
        <dbReference type="ARBA" id="ARBA00022605"/>
    </source>
</evidence>
<evidence type="ECO:0000259" key="15">
    <source>
        <dbReference type="Pfam" id="PF00205"/>
    </source>
</evidence>
<comment type="similarity">
    <text evidence="3 14">Belongs to the TPP enzyme family.</text>
</comment>